<dbReference type="RefSeq" id="WP_184261981.1">
    <property type="nucleotide sequence ID" value="NZ_JACHIH010000040.1"/>
</dbReference>
<keyword evidence="2" id="KW-1134">Transmembrane beta strand</keyword>
<dbReference type="PROSITE" id="PS51257">
    <property type="entry name" value="PROKAR_LIPOPROTEIN"/>
    <property type="match status" value="1"/>
</dbReference>
<dbReference type="Proteomes" id="UP000542353">
    <property type="component" value="Unassembled WGS sequence"/>
</dbReference>
<dbReference type="GO" id="GO:0005886">
    <property type="term" value="C:plasma membrane"/>
    <property type="evidence" value="ECO:0007669"/>
    <property type="project" value="UniProtKB-SubCell"/>
</dbReference>
<dbReference type="Gene3D" id="2.20.200.10">
    <property type="entry name" value="Outer membrane efflux proteins (OEP)"/>
    <property type="match status" value="1"/>
</dbReference>
<keyword evidence="2" id="KW-0564">Palmitate</keyword>
<proteinExistence type="inferred from homology"/>
<dbReference type="Gene3D" id="1.20.1600.10">
    <property type="entry name" value="Outer membrane efflux proteins (OEP)"/>
    <property type="match status" value="1"/>
</dbReference>
<dbReference type="InterPro" id="IPR003423">
    <property type="entry name" value="OMP_efflux"/>
</dbReference>
<feature type="region of interest" description="Disordered" evidence="3">
    <location>
        <begin position="481"/>
        <end position="505"/>
    </location>
</feature>
<evidence type="ECO:0000313" key="5">
    <source>
        <dbReference type="Proteomes" id="UP000542353"/>
    </source>
</evidence>
<dbReference type="GO" id="GO:0015562">
    <property type="term" value="F:efflux transmembrane transporter activity"/>
    <property type="evidence" value="ECO:0007669"/>
    <property type="project" value="InterPro"/>
</dbReference>
<dbReference type="PANTHER" id="PTHR30203">
    <property type="entry name" value="OUTER MEMBRANE CATION EFFLUX PROTEIN"/>
    <property type="match status" value="1"/>
</dbReference>
<evidence type="ECO:0000256" key="2">
    <source>
        <dbReference type="RuleBase" id="RU362097"/>
    </source>
</evidence>
<evidence type="ECO:0000313" key="4">
    <source>
        <dbReference type="EMBL" id="MBB5049576.1"/>
    </source>
</evidence>
<keyword evidence="5" id="KW-1185">Reference proteome</keyword>
<accession>A0A7W7Z7Q3</accession>
<reference evidence="4 5" key="1">
    <citation type="submission" date="2020-08" db="EMBL/GenBank/DDBJ databases">
        <title>Genomic Encyclopedia of Type Strains, Phase IV (KMG-IV): sequencing the most valuable type-strain genomes for metagenomic binning, comparative biology and taxonomic classification.</title>
        <authorList>
            <person name="Goeker M."/>
        </authorList>
    </citation>
    <scope>NUCLEOTIDE SEQUENCE [LARGE SCALE GENOMIC DNA]</scope>
    <source>
        <strain evidence="4 5">DSM 12706</strain>
    </source>
</reference>
<comment type="similarity">
    <text evidence="1 2">Belongs to the outer membrane factor (OMF) (TC 1.B.17) family.</text>
</comment>
<comment type="caution">
    <text evidence="4">The sequence shown here is derived from an EMBL/GenBank/DDBJ whole genome shotgun (WGS) entry which is preliminary data.</text>
</comment>
<sequence length="505" mass="53644">MSRLNIRSFRHLSLLIACSLAACKTSDGRHPPEFRLPDRFTTGSINPVPNPYQTWWRRVGNDELRQLIERGLANNLDIARAVDRINVAGQRVTIAGADAFPQVGVGATTQSFGTIPAGVTGTTSTHSAGLNVSWLLDFNGKIAKQKSASEAELRAAGYDFANVRLAYLADLIATYIDMNYFARTIAVTEGSIKNAEDTVTLVRNMKELGTSSELDIAQAQADLATLRASLPALQRDRTIAANHIATLIGVAAGSLTLQGSRSLEPLLSPNVGAGIPADLIRNRPDIRVKEQLLYAAAERIGVARADLLPSVTLNGTINAALSPTIYGMLGGGTWAFASSILAPVFDGERRQATIRLAQADCHLRYLDWRQNVLVAVEEVENLLTSIKRGQRELASLRDSVAANEKSLSLTRAAMTGGTGILLGVIDAQRSLNRSRLALAQSQRQLARFQISLQIAIGAGADAPVSAPVPVVAATTPAAPAANVAQRAGAPAPQPTAVKKPPRPAA</sequence>
<dbReference type="InterPro" id="IPR010131">
    <property type="entry name" value="MdtP/NodT-like"/>
</dbReference>
<dbReference type="SUPFAM" id="SSF56954">
    <property type="entry name" value="Outer membrane efflux proteins (OEP)"/>
    <property type="match status" value="1"/>
</dbReference>
<gene>
    <name evidence="4" type="ORF">HNR60_004357</name>
</gene>
<keyword evidence="2" id="KW-0449">Lipoprotein</keyword>
<dbReference type="PANTHER" id="PTHR30203:SF30">
    <property type="entry name" value="OUTER MEMBRANE PROTEIN-RELATED"/>
    <property type="match status" value="1"/>
</dbReference>
<keyword evidence="2" id="KW-0812">Transmembrane</keyword>
<dbReference type="Pfam" id="PF02321">
    <property type="entry name" value="OEP"/>
    <property type="match status" value="2"/>
</dbReference>
<dbReference type="AlphaFoldDB" id="A0A7W7Z7Q3"/>
<evidence type="ECO:0000256" key="3">
    <source>
        <dbReference type="SAM" id="MobiDB-lite"/>
    </source>
</evidence>
<dbReference type="EMBL" id="JACHIH010000040">
    <property type="protein sequence ID" value="MBB5049576.1"/>
    <property type="molecule type" value="Genomic_DNA"/>
</dbReference>
<dbReference type="NCBIfam" id="TIGR01845">
    <property type="entry name" value="outer_NodT"/>
    <property type="match status" value="1"/>
</dbReference>
<name>A0A7W7Z7Q3_9BRAD</name>
<feature type="compositionally biased region" description="Low complexity" evidence="3">
    <location>
        <begin position="481"/>
        <end position="490"/>
    </location>
</feature>
<organism evidence="4 5">
    <name type="scientific">Rhodopseudomonas rhenobacensis</name>
    <dbReference type="NCBI Taxonomy" id="87461"/>
    <lineage>
        <taxon>Bacteria</taxon>
        <taxon>Pseudomonadati</taxon>
        <taxon>Pseudomonadota</taxon>
        <taxon>Alphaproteobacteria</taxon>
        <taxon>Hyphomicrobiales</taxon>
        <taxon>Nitrobacteraceae</taxon>
        <taxon>Rhodopseudomonas</taxon>
    </lineage>
</organism>
<keyword evidence="2" id="KW-0472">Membrane</keyword>
<comment type="subcellular location">
    <subcellularLocation>
        <location evidence="2">Cell membrane</location>
        <topology evidence="2">Lipid-anchor</topology>
    </subcellularLocation>
</comment>
<protein>
    <submittedName>
        <fullName evidence="4">Multidrug efflux system outer membrane protein</fullName>
    </submittedName>
</protein>
<evidence type="ECO:0000256" key="1">
    <source>
        <dbReference type="ARBA" id="ARBA00007613"/>
    </source>
</evidence>